<dbReference type="InterPro" id="IPR036388">
    <property type="entry name" value="WH-like_DNA-bd_sf"/>
</dbReference>
<keyword evidence="3" id="KW-0547">Nucleotide-binding</keyword>
<feature type="domain" description="R13L1/DRL21-like LRR repeat region" evidence="10">
    <location>
        <begin position="673"/>
        <end position="798"/>
    </location>
</feature>
<dbReference type="Gene3D" id="3.40.50.300">
    <property type="entry name" value="P-loop containing nucleotide triphosphate hydrolases"/>
    <property type="match status" value="1"/>
</dbReference>
<keyword evidence="4" id="KW-0611">Plant defense</keyword>
<evidence type="ECO:0000259" key="9">
    <source>
        <dbReference type="Pfam" id="PF23559"/>
    </source>
</evidence>
<dbReference type="Gene3D" id="1.10.10.10">
    <property type="entry name" value="Winged helix-like DNA-binding domain superfamily/Winged helix DNA-binding domain"/>
    <property type="match status" value="1"/>
</dbReference>
<sequence>MALVLFDKIGSSEFVDLFRRKKLDESLVKKLEITLLSLNAVLNDAEEKQFRNSYVKEWLDKLQDAVFDADDLLDEINAEVLRCKVEAEFQTVKTQVWNFLSTSLNPFYQGMNGRIQELFDRLEHLAKQKDFLGLREGVVGGKVSQRTPTTSLVDESCVYGRDGDKEKLMKLLLSDDASDKDVSVITIVGMGGVGKTTLAQLLYNDEKVKEHFNLRTWAYVSEAFDVTRVTKTLLESVSSKAYDNKDLSFLQVELGQQIKGKKFLFVLDDLWNENYGDLSLLQRPFASGASGSWVIVTTRNESVAARIRTVPIHFLEQLSNKDCWLLLSKHAFENGNSSAHLELEEVGKKIASKCNGLPLAAETLGGLLRFNTNFEEWNSILNSNIWELPPEKCNTIPALRLSYCYLPTHLKRCFAYCSIFPKGYKFQKEDIVLLWVAESLIPQAESEKSMEELTKKYFDDLLSRSFFQRSRNEKFTMHDLINDLAMSMSRESCLRWEGGESHEVLKKVRHLSYAIGQFDCAAKFEPLYEVKHLRTFLPLGRERGTYYISKKVLHDLLPNLTCLRVLKLSNYGNIVELPHSIGNLIHLRHLDLSNTAIKRLPTTICTLYSLQTLLLVGCESLFELPADMRKLINLRNLDCSGTQIEEMPLEMSRLKSLRTLTTFVVGKSTGSTIGELGELSHLGGKLSILKLDNVVDGRDALQANLKNKQDLKDLELAWGSKEADHSEKLRDVLDKLQPGMNLEKLTIKHYGGTSFPNWLGHSALNKIKFLRLEGCRYCFELPPLGQLPSLKELNICRMEFLRTLGPEFYGQPFQPFQSLEMMEFREMAEWEEWVPSGSEGPNFPRLRRLILSRCPKLRGSLPCDLPCLKELSVKGCGVLHDQRATATTSTSTSLNYNSLEELEIEDGCQTGLLSLLETKLLSRLYVRRFNDIQCLPNINRLQSLSLWRCPRLLSFPEDGLPTSLTSLEINSCRRLEFLPHEMLAQLTALDSLTLWNSCDSMRSFPLGIFPKLTTLDIRNCENLESLCLIEEEGAVENLSHLNNLNIEGCPNLVCFPQGGLPTPNLTQLCFSRCEKLKSLPERIHTLTALRLLDIRDLPNLESIADDGGLPPNLRYFTIEHCERLRASSASVGDYCNWGLQALVSLKFLEIGGRGSDEILETLLKQQLLPTTLHTFRISSLSTLKYLDGKGLAQLTSLQELFIAGVGGLKTRRPVSRFSSSQGMTLDKSLKLRGSLPSHLTCLKDLACRLGVGFYMMKGPISRKNESCSRKHRAEISPRCDSLEFLPGEALQHLTSLQELYISNCPSLQFLPEEGMPPSLSYLHIYKCSGLEKMYQNKTGQDHWASISHIPCIRINDEVII</sequence>
<accession>A0A5H2YGE3</accession>
<dbReference type="Pfam" id="PF25019">
    <property type="entry name" value="LRR_R13L1-DRL21"/>
    <property type="match status" value="1"/>
</dbReference>
<dbReference type="InterPro" id="IPR041118">
    <property type="entry name" value="Rx_N"/>
</dbReference>
<dbReference type="SUPFAM" id="SSF52540">
    <property type="entry name" value="P-loop containing nucleoside triphosphate hydrolases"/>
    <property type="match status" value="1"/>
</dbReference>
<dbReference type="FunFam" id="3.40.50.300:FF:001091">
    <property type="entry name" value="Probable disease resistance protein At1g61300"/>
    <property type="match status" value="1"/>
</dbReference>
<dbReference type="InterPro" id="IPR058922">
    <property type="entry name" value="WHD_DRP"/>
</dbReference>
<dbReference type="InterPro" id="IPR002182">
    <property type="entry name" value="NB-ARC"/>
</dbReference>
<dbReference type="InterPro" id="IPR032675">
    <property type="entry name" value="LRR_dom_sf"/>
</dbReference>
<dbReference type="GO" id="GO:0043531">
    <property type="term" value="F:ADP binding"/>
    <property type="evidence" value="ECO:0007669"/>
    <property type="project" value="InterPro"/>
</dbReference>
<feature type="domain" description="Disease resistance protein winged helix" evidence="9">
    <location>
        <begin position="419"/>
        <end position="485"/>
    </location>
</feature>
<proteinExistence type="predicted"/>
<dbReference type="PANTHER" id="PTHR36766">
    <property type="entry name" value="PLANT BROAD-SPECTRUM MILDEW RESISTANCE PROTEIN RPW8"/>
    <property type="match status" value="1"/>
</dbReference>
<feature type="domain" description="NB-ARC" evidence="7">
    <location>
        <begin position="163"/>
        <end position="334"/>
    </location>
</feature>
<evidence type="ECO:0000256" key="2">
    <source>
        <dbReference type="ARBA" id="ARBA00022737"/>
    </source>
</evidence>
<name>A0A5H2YGE3_PRUDU</name>
<dbReference type="PANTHER" id="PTHR36766:SF40">
    <property type="entry name" value="DISEASE RESISTANCE PROTEIN RGA3"/>
    <property type="match status" value="1"/>
</dbReference>
<dbReference type="PRINTS" id="PR00364">
    <property type="entry name" value="DISEASERSIST"/>
</dbReference>
<dbReference type="InterPro" id="IPR056789">
    <property type="entry name" value="LRR_R13L1-DRL21"/>
</dbReference>
<dbReference type="GO" id="GO:0006952">
    <property type="term" value="P:defense response"/>
    <property type="evidence" value="ECO:0007669"/>
    <property type="project" value="UniProtKB-KW"/>
</dbReference>
<evidence type="ECO:0000259" key="8">
    <source>
        <dbReference type="Pfam" id="PF18052"/>
    </source>
</evidence>
<dbReference type="Gene3D" id="3.80.10.10">
    <property type="entry name" value="Ribonuclease Inhibitor"/>
    <property type="match status" value="3"/>
</dbReference>
<keyword evidence="1" id="KW-0433">Leucine-rich repeat</keyword>
<evidence type="ECO:0000313" key="11">
    <source>
        <dbReference type="EMBL" id="BBN70260.1"/>
    </source>
</evidence>
<dbReference type="Pfam" id="PF18052">
    <property type="entry name" value="Rx_N"/>
    <property type="match status" value="1"/>
</dbReference>
<evidence type="ECO:0000256" key="5">
    <source>
        <dbReference type="ARBA" id="ARBA00022840"/>
    </source>
</evidence>
<dbReference type="FunFam" id="1.10.10.10:FF:000322">
    <property type="entry name" value="Probable disease resistance protein At1g63360"/>
    <property type="match status" value="1"/>
</dbReference>
<evidence type="ECO:0000256" key="3">
    <source>
        <dbReference type="ARBA" id="ARBA00022741"/>
    </source>
</evidence>
<dbReference type="Gene3D" id="1.10.8.430">
    <property type="entry name" value="Helical domain of apoptotic protease-activating factors"/>
    <property type="match status" value="1"/>
</dbReference>
<gene>
    <name evidence="11" type="ORF">Prudu_1452S000600</name>
</gene>
<dbReference type="EMBL" id="AP021789">
    <property type="protein sequence ID" value="BBN70260.1"/>
    <property type="molecule type" value="Genomic_DNA"/>
</dbReference>
<feature type="domain" description="Disease resistance N-terminal" evidence="8">
    <location>
        <begin position="19"/>
        <end position="90"/>
    </location>
</feature>
<reference evidence="11" key="1">
    <citation type="journal article" date="2019" name="Science">
        <title>Mutation of a bHLH transcription factor allowed almond domestication.</title>
        <authorList>
            <person name="Sanchez-Perez R."/>
            <person name="Pavan S."/>
            <person name="Mazzeo R."/>
            <person name="Moldovan C."/>
            <person name="Aiese Cigliano R."/>
            <person name="Del Cueto J."/>
            <person name="Ricciardi F."/>
            <person name="Lotti C."/>
            <person name="Ricciardi L."/>
            <person name="Dicenta F."/>
            <person name="Lopez-Marques R.L."/>
            <person name="Lindberg Moller B."/>
        </authorList>
    </citation>
    <scope>NUCLEOTIDE SEQUENCE</scope>
</reference>
<protein>
    <submittedName>
        <fullName evidence="11">NB-ARC domain-containing disease resistance protein</fullName>
    </submittedName>
</protein>
<dbReference type="Pfam" id="PF00931">
    <property type="entry name" value="NB-ARC"/>
    <property type="match status" value="1"/>
</dbReference>
<dbReference type="SUPFAM" id="SSF52058">
    <property type="entry name" value="L domain-like"/>
    <property type="match status" value="2"/>
</dbReference>
<keyword evidence="5" id="KW-0067">ATP-binding</keyword>
<evidence type="ECO:0000256" key="4">
    <source>
        <dbReference type="ARBA" id="ARBA00022821"/>
    </source>
</evidence>
<evidence type="ECO:0000256" key="1">
    <source>
        <dbReference type="ARBA" id="ARBA00022614"/>
    </source>
</evidence>
<keyword evidence="6" id="KW-0175">Coiled coil</keyword>
<organism evidence="11">
    <name type="scientific">Prunus dulcis</name>
    <name type="common">Almond</name>
    <name type="synonym">Amygdalus dulcis</name>
    <dbReference type="NCBI Taxonomy" id="3755"/>
    <lineage>
        <taxon>Eukaryota</taxon>
        <taxon>Viridiplantae</taxon>
        <taxon>Streptophyta</taxon>
        <taxon>Embryophyta</taxon>
        <taxon>Tracheophyta</taxon>
        <taxon>Spermatophyta</taxon>
        <taxon>Magnoliopsida</taxon>
        <taxon>eudicotyledons</taxon>
        <taxon>Gunneridae</taxon>
        <taxon>Pentapetalae</taxon>
        <taxon>rosids</taxon>
        <taxon>fabids</taxon>
        <taxon>Rosales</taxon>
        <taxon>Rosaceae</taxon>
        <taxon>Amygdaloideae</taxon>
        <taxon>Amygdaleae</taxon>
        <taxon>Prunus</taxon>
    </lineage>
</organism>
<evidence type="ECO:0000256" key="6">
    <source>
        <dbReference type="SAM" id="Coils"/>
    </source>
</evidence>
<dbReference type="Pfam" id="PF23559">
    <property type="entry name" value="WHD_DRP"/>
    <property type="match status" value="1"/>
</dbReference>
<evidence type="ECO:0000259" key="7">
    <source>
        <dbReference type="Pfam" id="PF00931"/>
    </source>
</evidence>
<keyword evidence="2" id="KW-0677">Repeat</keyword>
<dbReference type="InterPro" id="IPR027417">
    <property type="entry name" value="P-loop_NTPase"/>
</dbReference>
<evidence type="ECO:0000259" key="10">
    <source>
        <dbReference type="Pfam" id="PF25019"/>
    </source>
</evidence>
<dbReference type="Gene3D" id="1.20.5.4130">
    <property type="match status" value="1"/>
</dbReference>
<dbReference type="InterPro" id="IPR042197">
    <property type="entry name" value="Apaf_helical"/>
</dbReference>
<dbReference type="GO" id="GO:0051707">
    <property type="term" value="P:response to other organism"/>
    <property type="evidence" value="ECO:0007669"/>
    <property type="project" value="UniProtKB-ARBA"/>
</dbReference>
<dbReference type="GO" id="GO:0005524">
    <property type="term" value="F:ATP binding"/>
    <property type="evidence" value="ECO:0007669"/>
    <property type="project" value="UniProtKB-KW"/>
</dbReference>
<feature type="coiled-coil region" evidence="6">
    <location>
        <begin position="28"/>
        <end position="79"/>
    </location>
</feature>